<reference evidence="5 6" key="1">
    <citation type="submission" date="2015-09" db="EMBL/GenBank/DDBJ databases">
        <authorList>
            <consortium name="Pathogen Informatics"/>
        </authorList>
    </citation>
    <scope>NUCLEOTIDE SEQUENCE [LARGE SCALE GENOMIC DNA]</scope>
    <source>
        <strain evidence="1 5">2789STDY5608791</strain>
        <strain evidence="2 6">2789STDY5834847</strain>
        <strain evidence="4 7">2789STDY5834898</strain>
        <strain evidence="3 8">2789STDY5834942</strain>
    </source>
</reference>
<dbReference type="Proteomes" id="UP000095419">
    <property type="component" value="Unassembled WGS sequence"/>
</dbReference>
<evidence type="ECO:0000313" key="4">
    <source>
        <dbReference type="EMBL" id="CUQ09398.1"/>
    </source>
</evidence>
<dbReference type="AlphaFoldDB" id="A0A174LIB5"/>
<evidence type="ECO:0000313" key="2">
    <source>
        <dbReference type="EMBL" id="CUP30153.1"/>
    </source>
</evidence>
<evidence type="ECO:0000313" key="1">
    <source>
        <dbReference type="EMBL" id="CUO89099.1"/>
    </source>
</evidence>
<name>A0A174LIB5_BACUN</name>
<dbReference type="Proteomes" id="UP000095614">
    <property type="component" value="Unassembled WGS sequence"/>
</dbReference>
<proteinExistence type="predicted"/>
<dbReference type="EMBL" id="CZBF01000002">
    <property type="protein sequence ID" value="CUP71229.1"/>
    <property type="molecule type" value="Genomic_DNA"/>
</dbReference>
<evidence type="ECO:0000313" key="7">
    <source>
        <dbReference type="Proteomes" id="UP000095766"/>
    </source>
</evidence>
<dbReference type="EMBL" id="CZAF01000009">
    <property type="protein sequence ID" value="CUP30153.1"/>
    <property type="molecule type" value="Genomic_DNA"/>
</dbReference>
<sequence length="35" mass="4063">MILGANYAEYAELDKLNPHNPRLSLFQVGYWIIVL</sequence>
<evidence type="ECO:0000313" key="5">
    <source>
        <dbReference type="Proteomes" id="UP000095419"/>
    </source>
</evidence>
<evidence type="ECO:0000313" key="3">
    <source>
        <dbReference type="EMBL" id="CUP71229.1"/>
    </source>
</evidence>
<evidence type="ECO:0000313" key="8">
    <source>
        <dbReference type="Proteomes" id="UP000095788"/>
    </source>
</evidence>
<dbReference type="Proteomes" id="UP000095788">
    <property type="component" value="Unassembled WGS sequence"/>
</dbReference>
<evidence type="ECO:0000313" key="6">
    <source>
        <dbReference type="Proteomes" id="UP000095614"/>
    </source>
</evidence>
<dbReference type="EMBL" id="CZAO01000016">
    <property type="protein sequence ID" value="CUQ09398.1"/>
    <property type="molecule type" value="Genomic_DNA"/>
</dbReference>
<protein>
    <submittedName>
        <fullName evidence="3">Uncharacterized protein</fullName>
    </submittedName>
</protein>
<gene>
    <name evidence="1" type="ORF">ERS417307_02663</name>
    <name evidence="2" type="ORF">ERS852462_03219</name>
    <name evidence="4" type="ORF">ERS852510_03153</name>
    <name evidence="3" type="ORF">ERS852554_01582</name>
</gene>
<accession>A0A174LIB5</accession>
<dbReference type="Proteomes" id="UP000095766">
    <property type="component" value="Unassembled WGS sequence"/>
</dbReference>
<organism evidence="3 8">
    <name type="scientific">Bacteroides uniformis</name>
    <dbReference type="NCBI Taxonomy" id="820"/>
    <lineage>
        <taxon>Bacteria</taxon>
        <taxon>Pseudomonadati</taxon>
        <taxon>Bacteroidota</taxon>
        <taxon>Bacteroidia</taxon>
        <taxon>Bacteroidales</taxon>
        <taxon>Bacteroidaceae</taxon>
        <taxon>Bacteroides</taxon>
    </lineage>
</organism>
<dbReference type="EMBL" id="CYZF01000007">
    <property type="protein sequence ID" value="CUO89099.1"/>
    <property type="molecule type" value="Genomic_DNA"/>
</dbReference>